<accession>A0A1H4C333</accession>
<dbReference type="OrthoDB" id="5405830at2"/>
<proteinExistence type="predicted"/>
<name>A0A1H4C333_9BACT</name>
<dbReference type="GO" id="GO:0007165">
    <property type="term" value="P:signal transduction"/>
    <property type="evidence" value="ECO:0007669"/>
    <property type="project" value="InterPro"/>
</dbReference>
<evidence type="ECO:0000259" key="1">
    <source>
        <dbReference type="Pfam" id="PF01584"/>
    </source>
</evidence>
<sequence length="156" mass="17629">MKRYGLFRFGTLNYALSLLQIQKIKQGLEAYPLPRLPGAVAAVLVDDDQLVPLLDLSWIQKEDLRHEVTKQGYQVLIDSEYGTVALPAEVTGRIVSEQKGTLSEVVTAKEKEFGTVAKFVYQRIEYNILDINFLAIELTQGFWNSRSDTGGARRHQ</sequence>
<organism evidence="2 3">
    <name type="scientific">Desulfuromusa kysingii</name>
    <dbReference type="NCBI Taxonomy" id="37625"/>
    <lineage>
        <taxon>Bacteria</taxon>
        <taxon>Pseudomonadati</taxon>
        <taxon>Thermodesulfobacteriota</taxon>
        <taxon>Desulfuromonadia</taxon>
        <taxon>Desulfuromonadales</taxon>
        <taxon>Geopsychrobacteraceae</taxon>
        <taxon>Desulfuromusa</taxon>
    </lineage>
</organism>
<dbReference type="Pfam" id="PF01584">
    <property type="entry name" value="CheW"/>
    <property type="match status" value="1"/>
</dbReference>
<dbReference type="SUPFAM" id="SSF50341">
    <property type="entry name" value="CheW-like"/>
    <property type="match status" value="1"/>
</dbReference>
<dbReference type="GO" id="GO:0006935">
    <property type="term" value="P:chemotaxis"/>
    <property type="evidence" value="ECO:0007669"/>
    <property type="project" value="InterPro"/>
</dbReference>
<keyword evidence="3" id="KW-1185">Reference proteome</keyword>
<dbReference type="RefSeq" id="WP_092348797.1">
    <property type="nucleotide sequence ID" value="NZ_FNQN01000007.1"/>
</dbReference>
<dbReference type="InterPro" id="IPR002545">
    <property type="entry name" value="CheW-lke_dom"/>
</dbReference>
<dbReference type="AlphaFoldDB" id="A0A1H4C333"/>
<dbReference type="EMBL" id="FNQN01000007">
    <property type="protein sequence ID" value="SEA54811.1"/>
    <property type="molecule type" value="Genomic_DNA"/>
</dbReference>
<feature type="domain" description="CheW-like" evidence="1">
    <location>
        <begin position="6"/>
        <end position="94"/>
    </location>
</feature>
<evidence type="ECO:0000313" key="3">
    <source>
        <dbReference type="Proteomes" id="UP000199409"/>
    </source>
</evidence>
<evidence type="ECO:0000313" key="2">
    <source>
        <dbReference type="EMBL" id="SEA54811.1"/>
    </source>
</evidence>
<dbReference type="InterPro" id="IPR036061">
    <property type="entry name" value="CheW-like_dom_sf"/>
</dbReference>
<protein>
    <submittedName>
        <fullName evidence="2">CheW-like domain-containing protein</fullName>
    </submittedName>
</protein>
<dbReference type="Proteomes" id="UP000199409">
    <property type="component" value="Unassembled WGS sequence"/>
</dbReference>
<gene>
    <name evidence="2" type="ORF">SAMN05660420_02407</name>
</gene>
<reference evidence="2 3" key="1">
    <citation type="submission" date="2016-10" db="EMBL/GenBank/DDBJ databases">
        <authorList>
            <person name="de Groot N.N."/>
        </authorList>
    </citation>
    <scope>NUCLEOTIDE SEQUENCE [LARGE SCALE GENOMIC DNA]</scope>
    <source>
        <strain evidence="2 3">DSM 7343</strain>
    </source>
</reference>
<dbReference type="STRING" id="37625.SAMN05660420_02407"/>